<protein>
    <submittedName>
        <fullName evidence="6">TetR/AcrR family transcriptional regulator</fullName>
    </submittedName>
</protein>
<dbReference type="PANTHER" id="PTHR30055:SF234">
    <property type="entry name" value="HTH-TYPE TRANSCRIPTIONAL REGULATOR BETI"/>
    <property type="match status" value="1"/>
</dbReference>
<dbReference type="Proteomes" id="UP001597419">
    <property type="component" value="Unassembled WGS sequence"/>
</dbReference>
<dbReference type="EMBL" id="JBHUKU010000017">
    <property type="protein sequence ID" value="MFD2462678.1"/>
    <property type="molecule type" value="Genomic_DNA"/>
</dbReference>
<proteinExistence type="predicted"/>
<comment type="caution">
    <text evidence="6">The sequence shown here is derived from an EMBL/GenBank/DDBJ whole genome shotgun (WGS) entry which is preliminary data.</text>
</comment>
<feature type="domain" description="HTH tetR-type" evidence="5">
    <location>
        <begin position="13"/>
        <end position="73"/>
    </location>
</feature>
<dbReference type="Gene3D" id="1.10.357.10">
    <property type="entry name" value="Tetracycline Repressor, domain 2"/>
    <property type="match status" value="1"/>
</dbReference>
<keyword evidence="3" id="KW-0804">Transcription</keyword>
<evidence type="ECO:0000313" key="6">
    <source>
        <dbReference type="EMBL" id="MFD2462678.1"/>
    </source>
</evidence>
<evidence type="ECO:0000256" key="2">
    <source>
        <dbReference type="ARBA" id="ARBA00023125"/>
    </source>
</evidence>
<keyword evidence="7" id="KW-1185">Reference proteome</keyword>
<dbReference type="PROSITE" id="PS50977">
    <property type="entry name" value="HTH_TETR_2"/>
    <property type="match status" value="1"/>
</dbReference>
<dbReference type="InterPro" id="IPR009057">
    <property type="entry name" value="Homeodomain-like_sf"/>
</dbReference>
<evidence type="ECO:0000259" key="5">
    <source>
        <dbReference type="PROSITE" id="PS50977"/>
    </source>
</evidence>
<feature type="DNA-binding region" description="H-T-H motif" evidence="4">
    <location>
        <begin position="36"/>
        <end position="55"/>
    </location>
</feature>
<dbReference type="Pfam" id="PF00440">
    <property type="entry name" value="TetR_N"/>
    <property type="match status" value="1"/>
</dbReference>
<evidence type="ECO:0000256" key="3">
    <source>
        <dbReference type="ARBA" id="ARBA00023163"/>
    </source>
</evidence>
<dbReference type="InterPro" id="IPR050109">
    <property type="entry name" value="HTH-type_TetR-like_transc_reg"/>
</dbReference>
<name>A0ABW5GP69_9PSEU</name>
<sequence>MGTEVKRRLMKRPERREQIIAAAKRAFSRAAFSDTLLDDVAREAGISKAILYRHFDSKADLYEAVLDDVSERLQAAFGGEANLHNAKVDVIVAMADDDPEGFRLLFEHLAREPEFSGYNDQLQALSMTVTQTRMSEELGDSGNVDWASRLVPALTIRAVLSWLDAGRPDRAHAAEIVHDIIAGALEAFRKPRR</sequence>
<reference evidence="7" key="1">
    <citation type="journal article" date="2019" name="Int. J. Syst. Evol. Microbiol.">
        <title>The Global Catalogue of Microorganisms (GCM) 10K type strain sequencing project: providing services to taxonomists for standard genome sequencing and annotation.</title>
        <authorList>
            <consortium name="The Broad Institute Genomics Platform"/>
            <consortium name="The Broad Institute Genome Sequencing Center for Infectious Disease"/>
            <person name="Wu L."/>
            <person name="Ma J."/>
        </authorList>
    </citation>
    <scope>NUCLEOTIDE SEQUENCE [LARGE SCALE GENOMIC DNA]</scope>
    <source>
        <strain evidence="7">CGMCC 4.7643</strain>
    </source>
</reference>
<accession>A0ABW5GP69</accession>
<evidence type="ECO:0000313" key="7">
    <source>
        <dbReference type="Proteomes" id="UP001597419"/>
    </source>
</evidence>
<evidence type="ECO:0000256" key="4">
    <source>
        <dbReference type="PROSITE-ProRule" id="PRU00335"/>
    </source>
</evidence>
<gene>
    <name evidence="6" type="ORF">ACFSYJ_28995</name>
</gene>
<dbReference type="PANTHER" id="PTHR30055">
    <property type="entry name" value="HTH-TYPE TRANSCRIPTIONAL REGULATOR RUTR"/>
    <property type="match status" value="1"/>
</dbReference>
<keyword evidence="1" id="KW-0805">Transcription regulation</keyword>
<keyword evidence="2 4" id="KW-0238">DNA-binding</keyword>
<dbReference type="PRINTS" id="PR00455">
    <property type="entry name" value="HTHTETR"/>
</dbReference>
<dbReference type="SUPFAM" id="SSF46689">
    <property type="entry name" value="Homeodomain-like"/>
    <property type="match status" value="1"/>
</dbReference>
<organism evidence="6 7">
    <name type="scientific">Amycolatopsis samaneae</name>
    <dbReference type="NCBI Taxonomy" id="664691"/>
    <lineage>
        <taxon>Bacteria</taxon>
        <taxon>Bacillati</taxon>
        <taxon>Actinomycetota</taxon>
        <taxon>Actinomycetes</taxon>
        <taxon>Pseudonocardiales</taxon>
        <taxon>Pseudonocardiaceae</taxon>
        <taxon>Amycolatopsis</taxon>
    </lineage>
</organism>
<dbReference type="RefSeq" id="WP_378273116.1">
    <property type="nucleotide sequence ID" value="NZ_JBHUKU010000017.1"/>
</dbReference>
<dbReference type="InterPro" id="IPR001647">
    <property type="entry name" value="HTH_TetR"/>
</dbReference>
<evidence type="ECO:0000256" key="1">
    <source>
        <dbReference type="ARBA" id="ARBA00023015"/>
    </source>
</evidence>